<keyword evidence="5" id="KW-0121">Carboxypeptidase</keyword>
<gene>
    <name evidence="8" type="ORF">RUM44_005208</name>
</gene>
<dbReference type="EC" id="3.4.-.-" evidence="5"/>
<comment type="similarity">
    <text evidence="1 5">Belongs to the peptidase M2 family.</text>
</comment>
<name>A0ABR1AED1_POLSC</name>
<protein>
    <recommendedName>
        <fullName evidence="5">Angiotensin-converting enzyme</fullName>
        <ecNumber evidence="5">3.4.-.-</ecNumber>
    </recommendedName>
</protein>
<evidence type="ECO:0000256" key="4">
    <source>
        <dbReference type="ARBA" id="ARBA00023180"/>
    </source>
</evidence>
<dbReference type="SUPFAM" id="SSF55486">
    <property type="entry name" value="Metalloproteases ('zincins'), catalytic domain"/>
    <property type="match status" value="2"/>
</dbReference>
<keyword evidence="9" id="KW-1185">Reference proteome</keyword>
<sequence>MNKRMIVFVLFYFVLASTSGKSIAKDDEVEVRLQFFEYELEEYCVAKNEAEWKFLNGTDADLKKILDIELKEAEDYKKELEITQRHIGNKFSSQRMQRHMDIFSHMGAPLLGNSEFKEYIDYSVKLMEMMGTTQIVVPSKGSGKNSQDSPDKINQNQINQILYTEEVNADRLKTIWVSWFEELRKMNNKTKYDFVQQLSILDLEAEQNGEEELSDYWLKMSDLTWINYESAETLWNELVPLYNKLKHFMISLAIRNFGTDELQDNKLIPTHLLGSLESWDWVTAAEKLGAFNHLDAYQDLKSWLTDKNTEELYKMADNMTVEFGSLPQSFYAESRFNEIGGHCRNKLTDYCEREHVMRVMACRNDNQKLSDLLRAVKNTMKMKYLHVCGREEEENGFLMREGPRYSVLYESLQGLTALKVLQPQNLRNHNLFKSESEEKQKLLSLITTALDVIAPLPYYLVSDLWRLNALKEIDSIVSESDGETTTASLASDAYNGLGATVANESYDSTKSYDSVNLTSDWWKYRNRYQGVSSPDGKAYEDYLQDSNIVWSKPLISKFVGALLQFQILEYFDTENSSNYNAELMAVMRKGKSQSWEYMVSKAFNITAISVKPLLRYFKPLEEFLDKGIKFKNETQIFTTDDFNFVPQSYSSGNISREGMCGKYGLFEQDTKLCVLVLKTSIHTSFRTGKKQSEGSDTLYFSFIVIAAVGVVAVIVTIGRRRYRKRQRAIERKRRLTDL</sequence>
<keyword evidence="6" id="KW-1133">Transmembrane helix</keyword>
<evidence type="ECO:0000256" key="6">
    <source>
        <dbReference type="SAM" id="Phobius"/>
    </source>
</evidence>
<keyword evidence="5" id="KW-0862">Zinc</keyword>
<evidence type="ECO:0000256" key="2">
    <source>
        <dbReference type="ARBA" id="ARBA00022729"/>
    </source>
</evidence>
<accession>A0ABR1AED1</accession>
<evidence type="ECO:0000256" key="5">
    <source>
        <dbReference type="RuleBase" id="RU361144"/>
    </source>
</evidence>
<dbReference type="Pfam" id="PF01401">
    <property type="entry name" value="Peptidase_M2"/>
    <property type="match status" value="2"/>
</dbReference>
<keyword evidence="5" id="KW-0479">Metal-binding</keyword>
<comment type="cofactor">
    <cofactor evidence="5">
        <name>Zn(2+)</name>
        <dbReference type="ChEBI" id="CHEBI:29105"/>
    </cofactor>
    <text evidence="5">Binds 2 Zn(2+) ions per subunit.</text>
</comment>
<comment type="caution">
    <text evidence="8">The sequence shown here is derived from an EMBL/GenBank/DDBJ whole genome shotgun (WGS) entry which is preliminary data.</text>
</comment>
<dbReference type="EMBL" id="JAWJWF010000051">
    <property type="protein sequence ID" value="KAK6617620.1"/>
    <property type="molecule type" value="Genomic_DNA"/>
</dbReference>
<dbReference type="PANTHER" id="PTHR10514:SF44">
    <property type="entry name" value="ANGIOTENSIN-CONVERTING ENZYME-RELATED"/>
    <property type="match status" value="1"/>
</dbReference>
<keyword evidence="5" id="KW-0482">Metalloprotease</keyword>
<dbReference type="Proteomes" id="UP001359485">
    <property type="component" value="Unassembled WGS sequence"/>
</dbReference>
<keyword evidence="6" id="KW-0472">Membrane</keyword>
<feature type="chain" id="PRO_5047482116" description="Angiotensin-converting enzyme" evidence="7">
    <location>
        <begin position="21"/>
        <end position="738"/>
    </location>
</feature>
<evidence type="ECO:0000256" key="3">
    <source>
        <dbReference type="ARBA" id="ARBA00023157"/>
    </source>
</evidence>
<evidence type="ECO:0000256" key="1">
    <source>
        <dbReference type="ARBA" id="ARBA00008139"/>
    </source>
</evidence>
<proteinExistence type="inferred from homology"/>
<evidence type="ECO:0000313" key="8">
    <source>
        <dbReference type="EMBL" id="KAK6617620.1"/>
    </source>
</evidence>
<organism evidence="8 9">
    <name type="scientific">Polyplax serrata</name>
    <name type="common">Common mouse louse</name>
    <dbReference type="NCBI Taxonomy" id="468196"/>
    <lineage>
        <taxon>Eukaryota</taxon>
        <taxon>Metazoa</taxon>
        <taxon>Ecdysozoa</taxon>
        <taxon>Arthropoda</taxon>
        <taxon>Hexapoda</taxon>
        <taxon>Insecta</taxon>
        <taxon>Pterygota</taxon>
        <taxon>Neoptera</taxon>
        <taxon>Paraneoptera</taxon>
        <taxon>Psocodea</taxon>
        <taxon>Troctomorpha</taxon>
        <taxon>Phthiraptera</taxon>
        <taxon>Anoplura</taxon>
        <taxon>Polyplacidae</taxon>
        <taxon>Polyplax</taxon>
    </lineage>
</organism>
<dbReference type="PRINTS" id="PR00791">
    <property type="entry name" value="PEPDIPTASEA"/>
</dbReference>
<dbReference type="InterPro" id="IPR001548">
    <property type="entry name" value="Peptidase_M2"/>
</dbReference>
<keyword evidence="5" id="KW-0645">Protease</keyword>
<keyword evidence="5" id="KW-0378">Hydrolase</keyword>
<evidence type="ECO:0000313" key="9">
    <source>
        <dbReference type="Proteomes" id="UP001359485"/>
    </source>
</evidence>
<keyword evidence="3" id="KW-1015">Disulfide bond</keyword>
<feature type="signal peptide" evidence="7">
    <location>
        <begin position="1"/>
        <end position="20"/>
    </location>
</feature>
<reference evidence="8 9" key="1">
    <citation type="submission" date="2023-09" db="EMBL/GenBank/DDBJ databases">
        <title>Genomes of two closely related lineages of the louse Polyplax serrata with different host specificities.</title>
        <authorList>
            <person name="Martinu J."/>
            <person name="Tarabai H."/>
            <person name="Stefka J."/>
            <person name="Hypsa V."/>
        </authorList>
    </citation>
    <scope>NUCLEOTIDE SEQUENCE [LARGE SCALE GENOMIC DNA]</scope>
    <source>
        <strain evidence="8">98ZLc_SE</strain>
    </source>
</reference>
<keyword evidence="4 5" id="KW-0325">Glycoprotein</keyword>
<dbReference type="PANTHER" id="PTHR10514">
    <property type="entry name" value="ANGIOTENSIN-CONVERTING ENZYME"/>
    <property type="match status" value="1"/>
</dbReference>
<keyword evidence="2 7" id="KW-0732">Signal</keyword>
<keyword evidence="6" id="KW-0812">Transmembrane</keyword>
<feature type="transmembrane region" description="Helical" evidence="6">
    <location>
        <begin position="698"/>
        <end position="717"/>
    </location>
</feature>
<evidence type="ECO:0000256" key="7">
    <source>
        <dbReference type="SAM" id="SignalP"/>
    </source>
</evidence>